<organism evidence="1 2">
    <name type="scientific">Vibrio aquimaris</name>
    <dbReference type="NCBI Taxonomy" id="2587862"/>
    <lineage>
        <taxon>Bacteria</taxon>
        <taxon>Pseudomonadati</taxon>
        <taxon>Pseudomonadota</taxon>
        <taxon>Gammaproteobacteria</taxon>
        <taxon>Vibrionales</taxon>
        <taxon>Vibrionaceae</taxon>
        <taxon>Vibrio</taxon>
    </lineage>
</organism>
<accession>A0A5P9CNR7</accession>
<dbReference type="RefSeq" id="WP_152431934.1">
    <property type="nucleotide sequence ID" value="NZ_CBCSDK010000010.1"/>
</dbReference>
<geneLocation type="plasmid" evidence="2">
    <name>pthaf100_a</name>
</geneLocation>
<keyword evidence="1" id="KW-0614">Plasmid</keyword>
<protein>
    <submittedName>
        <fullName evidence="1">Uncharacterized protein</fullName>
    </submittedName>
</protein>
<gene>
    <name evidence="1" type="ORF">FIV01_15835</name>
</gene>
<dbReference type="OrthoDB" id="5848333at2"/>
<dbReference type="EMBL" id="CP045351">
    <property type="protein sequence ID" value="QFT27860.1"/>
    <property type="molecule type" value="Genomic_DNA"/>
</dbReference>
<dbReference type="KEGG" id="vaq:FIV01_15835"/>
<evidence type="ECO:0000313" key="2">
    <source>
        <dbReference type="Proteomes" id="UP000326936"/>
    </source>
</evidence>
<dbReference type="AlphaFoldDB" id="A0A5P9CNR7"/>
<reference evidence="1 2" key="1">
    <citation type="submission" date="2019-10" db="EMBL/GenBank/DDBJ databases">
        <title>Complete genome sequence of Vibrio sp. strain THAF100, isolated from non-filtered water from the water column of tank 6 of a marine aquarium containing stony-coral fragments. Water maintained at 26 degree C.</title>
        <authorList>
            <person name="Ruckert C."/>
            <person name="Franco A."/>
            <person name="Kalinowski J."/>
            <person name="Glaeser S."/>
        </authorList>
    </citation>
    <scope>NUCLEOTIDE SEQUENCE [LARGE SCALE GENOMIC DNA]</scope>
    <source>
        <strain evidence="1 2">THAF100</strain>
        <plasmid evidence="2">pthaf100_a</plasmid>
    </source>
</reference>
<evidence type="ECO:0000313" key="1">
    <source>
        <dbReference type="EMBL" id="QFT27860.1"/>
    </source>
</evidence>
<dbReference type="Proteomes" id="UP000326936">
    <property type="component" value="Plasmid pTHAF100_a"/>
</dbReference>
<sequence length="356" mass="39906">MVSSITNMPPNRSIYSKGEHNIAINNLIVSATQKVPLNESQKNDLDALFTQAKSNDQDSIELLQNLSLSDGEVSSYAQHLLCKLIAKEDGASYDAACSARSGCQSLITNFSEGIITNKILEDNPKLLLVAGSKIEGDGPYREPIPLQVKSKIVSFDEKDVKPQWWHETKLEDGQFETPKPSTIKDKDYWVKEHKLPDDGACQFRAAFTLRDKDDRWLSASKEDIRDEIEKKPMSVKQAICDSVTFLKEADLIPDRFKDFFDEEGFEAHVYDKTIKSGDFNLYSPRGIESALGEFPTLTSEEEEFLSTLADSIGENLKSVFKLPLISEISDGSRAYSVPTGNHYNLITPVDFFTKID</sequence>
<name>A0A5P9CNR7_9VIBR</name>
<proteinExistence type="predicted"/>
<keyword evidence="2" id="KW-1185">Reference proteome</keyword>